<dbReference type="GO" id="GO:0016787">
    <property type="term" value="F:hydrolase activity"/>
    <property type="evidence" value="ECO:0007669"/>
    <property type="project" value="UniProtKB-KW"/>
</dbReference>
<dbReference type="RefSeq" id="WP_089680361.1">
    <property type="nucleotide sequence ID" value="NZ_FNFO01000002.1"/>
</dbReference>
<dbReference type="SUPFAM" id="SSF53474">
    <property type="entry name" value="alpha/beta-Hydrolases"/>
    <property type="match status" value="1"/>
</dbReference>
<dbReference type="Gene3D" id="3.40.50.1820">
    <property type="entry name" value="alpha/beta hydrolase"/>
    <property type="match status" value="1"/>
</dbReference>
<keyword evidence="3" id="KW-1185">Reference proteome</keyword>
<dbReference type="Proteomes" id="UP000198510">
    <property type="component" value="Unassembled WGS sequence"/>
</dbReference>
<organism evidence="2 3">
    <name type="scientific">Catalinimonas alkaloidigena</name>
    <dbReference type="NCBI Taxonomy" id="1075417"/>
    <lineage>
        <taxon>Bacteria</taxon>
        <taxon>Pseudomonadati</taxon>
        <taxon>Bacteroidota</taxon>
        <taxon>Cytophagia</taxon>
        <taxon>Cytophagales</taxon>
        <taxon>Catalimonadaceae</taxon>
        <taxon>Catalinimonas</taxon>
    </lineage>
</organism>
<dbReference type="AlphaFoldDB" id="A0A1G9BD63"/>
<accession>A0A1G9BD63</accession>
<name>A0A1G9BD63_9BACT</name>
<dbReference type="OrthoDB" id="659408at2"/>
<dbReference type="STRING" id="1075417.SAMN05421823_102583"/>
<evidence type="ECO:0000313" key="3">
    <source>
        <dbReference type="Proteomes" id="UP000198510"/>
    </source>
</evidence>
<evidence type="ECO:0000313" key="2">
    <source>
        <dbReference type="EMBL" id="SDK37421.1"/>
    </source>
</evidence>
<keyword evidence="2" id="KW-0378">Hydrolase</keyword>
<dbReference type="InterPro" id="IPR029058">
    <property type="entry name" value="AB_hydrolase_fold"/>
</dbReference>
<reference evidence="2 3" key="1">
    <citation type="submission" date="2016-10" db="EMBL/GenBank/DDBJ databases">
        <authorList>
            <person name="de Groot N.N."/>
        </authorList>
    </citation>
    <scope>NUCLEOTIDE SEQUENCE [LARGE SCALE GENOMIC DNA]</scope>
    <source>
        <strain evidence="2 3">DSM 25186</strain>
    </source>
</reference>
<feature type="domain" description="AB hydrolase-1" evidence="1">
    <location>
        <begin position="33"/>
        <end position="205"/>
    </location>
</feature>
<protein>
    <submittedName>
        <fullName evidence="2">Alpha/beta hydrolase family protein</fullName>
    </submittedName>
</protein>
<sequence>MHLVFFPGLGADERVFQDIFLPGHTKQYLQWLPVRPEETLEGYTRRLAEQVTSPEICVFVGVSFGGIVAQVMSRFRPPHRLVLISSFVHPHELPPLFRALGKLRITRWFPMSLLRIPTPFTYWMFGADNARTRGLLSNILHDTDVDFLRWALQQGLAWSGNTGQLIHLRLHGTRDRLLPPARIHGFVPIHRGGHLMVLTQAEQINRQLSALLANEPKQNS</sequence>
<proteinExistence type="predicted"/>
<evidence type="ECO:0000259" key="1">
    <source>
        <dbReference type="Pfam" id="PF12697"/>
    </source>
</evidence>
<dbReference type="EMBL" id="FNFO01000002">
    <property type="protein sequence ID" value="SDK37421.1"/>
    <property type="molecule type" value="Genomic_DNA"/>
</dbReference>
<dbReference type="Pfam" id="PF12697">
    <property type="entry name" value="Abhydrolase_6"/>
    <property type="match status" value="1"/>
</dbReference>
<dbReference type="InterPro" id="IPR000073">
    <property type="entry name" value="AB_hydrolase_1"/>
</dbReference>
<gene>
    <name evidence="2" type="ORF">SAMN05421823_102583</name>
</gene>